<evidence type="ECO:0000256" key="9">
    <source>
        <dbReference type="SAM" id="SignalP"/>
    </source>
</evidence>
<sequence length="513" mass="55006">MNYKILAALLCSSMIATSAVEAAPKKVWITLGDAAYLQLQKLAPKTIAKESQSILPQEGLLAAERVHLVEVDESQLLGLSEAVHHELKRCGGFMFHASEAAGRQALQPTASLLAALRPSYALDNQSVVNALLPQMQDSNIAQTIVDLSAFTNRYYTSTSGVNASNWIKTRWQQMAAGRSDITVEQFTHAAWAQKSVILTIKGTDNADEVVVLGGHLDSISNQGSGESMRAPGADDDASGIASMTEVLRVMVAGGYKPRRTLKLMGYAAEEVGLRGSQDIAKSFKAANTNVVGVMQLDMTNYKGSDKDIYLYTDYTDNAQNQFVANLLTSYLPSIKIGYDKCGYACSDHASWNAQGYFASMPFESSFTQDNPYIHTANDTYANSGNQAQHALKFSKMALAFMVELGSDGAIGPGPADKVENFSGKLTVGQKQSYGPFKVGAGSDFTAVLSGTGDADLYLRKGSAPSTSVFDCKSDGVNSTESCVLNISSNGDVYLLLNGYAAANYTLKVTYRAQ</sequence>
<organism evidence="12 13">
    <name type="scientific">Iodobacter fluviatilis</name>
    <dbReference type="NCBI Taxonomy" id="537"/>
    <lineage>
        <taxon>Bacteria</taxon>
        <taxon>Pseudomonadati</taxon>
        <taxon>Pseudomonadota</taxon>
        <taxon>Betaproteobacteria</taxon>
        <taxon>Neisseriales</taxon>
        <taxon>Chitinibacteraceae</taxon>
        <taxon>Iodobacter</taxon>
    </lineage>
</organism>
<keyword evidence="5" id="KW-0378">Hydrolase</keyword>
<feature type="binding site" evidence="7">
    <location>
        <position position="215"/>
    </location>
    <ligand>
        <name>Zn(2+)</name>
        <dbReference type="ChEBI" id="CHEBI:29105"/>
        <label>1</label>
    </ligand>
</feature>
<comment type="cofactor">
    <cofactor evidence="7">
        <name>Zn(2+)</name>
        <dbReference type="ChEBI" id="CHEBI:29105"/>
    </cofactor>
    <text evidence="7">Binds 2 Zn(2+) ions per subunit.</text>
</comment>
<keyword evidence="13" id="KW-1185">Reference proteome</keyword>
<feature type="domain" description="Peptidase M28" evidence="11">
    <location>
        <begin position="196"/>
        <end position="389"/>
    </location>
</feature>
<keyword evidence="2" id="KW-0645">Protease</keyword>
<keyword evidence="3 7" id="KW-0479">Metal-binding</keyword>
<evidence type="ECO:0000256" key="6">
    <source>
        <dbReference type="ARBA" id="ARBA00022833"/>
    </source>
</evidence>
<evidence type="ECO:0000313" key="13">
    <source>
        <dbReference type="Proteomes" id="UP000515917"/>
    </source>
</evidence>
<dbReference type="Pfam" id="PF04151">
    <property type="entry name" value="PPC"/>
    <property type="match status" value="1"/>
</dbReference>
<reference evidence="12 13" key="1">
    <citation type="submission" date="2018-01" db="EMBL/GenBank/DDBJ databases">
        <title>Genome sequence of Iodobacter sp. strain PCH194 isolated from Indian Trans-Himalaya.</title>
        <authorList>
            <person name="Kumar V."/>
            <person name="Thakur V."/>
            <person name="Kumar S."/>
            <person name="Singh D."/>
        </authorList>
    </citation>
    <scope>NUCLEOTIDE SEQUENCE [LARGE SCALE GENOMIC DNA]</scope>
    <source>
        <strain evidence="12 13">PCH194</strain>
    </source>
</reference>
<dbReference type="Pfam" id="PF04389">
    <property type="entry name" value="Peptidase_M28"/>
    <property type="match status" value="1"/>
</dbReference>
<dbReference type="Gene3D" id="3.40.630.10">
    <property type="entry name" value="Zn peptidases"/>
    <property type="match status" value="1"/>
</dbReference>
<evidence type="ECO:0000313" key="12">
    <source>
        <dbReference type="EMBL" id="QBC42351.1"/>
    </source>
</evidence>
<dbReference type="InterPro" id="IPR012189">
    <property type="entry name" value="Pept_M28E_Ap1"/>
</dbReference>
<dbReference type="SUPFAM" id="SSF53187">
    <property type="entry name" value="Zn-dependent exopeptidases"/>
    <property type="match status" value="1"/>
</dbReference>
<gene>
    <name evidence="12" type="ORF">C1H71_01430</name>
</gene>
<dbReference type="AlphaFoldDB" id="A0A7G3G507"/>
<evidence type="ECO:0000256" key="5">
    <source>
        <dbReference type="ARBA" id="ARBA00022801"/>
    </source>
</evidence>
<evidence type="ECO:0000256" key="7">
    <source>
        <dbReference type="PIRSR" id="PIRSR036685-1"/>
    </source>
</evidence>
<feature type="chain" id="PRO_5028979330" evidence="9">
    <location>
        <begin position="23"/>
        <end position="513"/>
    </location>
</feature>
<dbReference type="PIRSF" id="PIRSF036685">
    <property type="entry name" value="BacLeuNPeptidase"/>
    <property type="match status" value="1"/>
</dbReference>
<feature type="binding site" evidence="7">
    <location>
        <position position="235"/>
    </location>
    <ligand>
        <name>Zn(2+)</name>
        <dbReference type="ChEBI" id="CHEBI:29105"/>
        <label>1</label>
    </ligand>
</feature>
<evidence type="ECO:0000259" key="10">
    <source>
        <dbReference type="Pfam" id="PF04151"/>
    </source>
</evidence>
<accession>A0A7G3G507</accession>
<feature type="binding site" evidence="7">
    <location>
        <position position="270"/>
    </location>
    <ligand>
        <name>Zn(2+)</name>
        <dbReference type="ChEBI" id="CHEBI:29105"/>
        <label>2</label>
        <note>catalytic</note>
    </ligand>
</feature>
<dbReference type="InterPro" id="IPR007280">
    <property type="entry name" value="Peptidase_C_arc/bac"/>
</dbReference>
<dbReference type="GO" id="GO:0006508">
    <property type="term" value="P:proteolysis"/>
    <property type="evidence" value="ECO:0007669"/>
    <property type="project" value="UniProtKB-KW"/>
</dbReference>
<feature type="binding site" evidence="7">
    <location>
        <position position="297"/>
    </location>
    <ligand>
        <name>Zn(2+)</name>
        <dbReference type="ChEBI" id="CHEBI:29105"/>
        <label>1</label>
    </ligand>
</feature>
<keyword evidence="1 12" id="KW-0031">Aminopeptidase</keyword>
<dbReference type="Proteomes" id="UP000515917">
    <property type="component" value="Chromosome"/>
</dbReference>
<evidence type="ECO:0000256" key="8">
    <source>
        <dbReference type="PIRSR" id="PIRSR036685-2"/>
    </source>
</evidence>
<evidence type="ECO:0000256" key="3">
    <source>
        <dbReference type="ARBA" id="ARBA00022723"/>
    </source>
</evidence>
<keyword evidence="6 7" id="KW-0862">Zinc</keyword>
<dbReference type="PANTHER" id="PTHR12147:SF56">
    <property type="entry name" value="AMINOPEPTIDASE YDR415C-RELATED"/>
    <property type="match status" value="1"/>
</dbReference>
<evidence type="ECO:0000259" key="11">
    <source>
        <dbReference type="Pfam" id="PF04389"/>
    </source>
</evidence>
<dbReference type="GO" id="GO:0046872">
    <property type="term" value="F:metal ion binding"/>
    <property type="evidence" value="ECO:0007669"/>
    <property type="project" value="UniProtKB-KW"/>
</dbReference>
<keyword evidence="8" id="KW-1015">Disulfide bond</keyword>
<dbReference type="GO" id="GO:0008235">
    <property type="term" value="F:metalloexopeptidase activity"/>
    <property type="evidence" value="ECO:0007669"/>
    <property type="project" value="InterPro"/>
</dbReference>
<dbReference type="RefSeq" id="WP_130104974.1">
    <property type="nucleotide sequence ID" value="NZ_CP025781.1"/>
</dbReference>
<name>A0A7G3G507_9NEIS</name>
<feature type="binding site" evidence="7">
    <location>
        <position position="374"/>
    </location>
    <ligand>
        <name>Zn(2+)</name>
        <dbReference type="ChEBI" id="CHEBI:29105"/>
        <label>2</label>
        <note>catalytic</note>
    </ligand>
</feature>
<dbReference type="CDD" id="cd03879">
    <property type="entry name" value="M28_AAP"/>
    <property type="match status" value="1"/>
</dbReference>
<dbReference type="PANTHER" id="PTHR12147">
    <property type="entry name" value="METALLOPEPTIDASE M28 FAMILY MEMBER"/>
    <property type="match status" value="1"/>
</dbReference>
<evidence type="ECO:0000256" key="4">
    <source>
        <dbReference type="ARBA" id="ARBA00022729"/>
    </source>
</evidence>
<evidence type="ECO:0000256" key="1">
    <source>
        <dbReference type="ARBA" id="ARBA00022438"/>
    </source>
</evidence>
<dbReference type="KEGG" id="ifl:C1H71_01430"/>
<keyword evidence="4 9" id="KW-0732">Signal</keyword>
<evidence type="ECO:0000256" key="2">
    <source>
        <dbReference type="ARBA" id="ARBA00022670"/>
    </source>
</evidence>
<protein>
    <submittedName>
        <fullName evidence="12">Leucyl aminopeptidase</fullName>
    </submittedName>
</protein>
<dbReference type="InterPro" id="IPR007484">
    <property type="entry name" value="Peptidase_M28"/>
</dbReference>
<proteinExistence type="predicted"/>
<dbReference type="InterPro" id="IPR045175">
    <property type="entry name" value="M28_fam"/>
</dbReference>
<dbReference type="EMBL" id="CP025781">
    <property type="protein sequence ID" value="QBC42351.1"/>
    <property type="molecule type" value="Genomic_DNA"/>
</dbReference>
<dbReference type="Gene3D" id="2.60.120.380">
    <property type="match status" value="1"/>
</dbReference>
<feature type="disulfide bond" evidence="8">
    <location>
        <begin position="341"/>
        <end position="345"/>
    </location>
</feature>
<dbReference type="GO" id="GO:0004177">
    <property type="term" value="F:aminopeptidase activity"/>
    <property type="evidence" value="ECO:0007669"/>
    <property type="project" value="UniProtKB-KW"/>
</dbReference>
<feature type="signal peptide" evidence="9">
    <location>
        <begin position="1"/>
        <end position="22"/>
    </location>
</feature>
<feature type="domain" description="Peptidase C-terminal archaeal/bacterial" evidence="10">
    <location>
        <begin position="436"/>
        <end position="495"/>
    </location>
</feature>